<gene>
    <name evidence="1" type="ORF">LCGC14_2174320</name>
</gene>
<dbReference type="EMBL" id="LAZR01028141">
    <property type="protein sequence ID" value="KKL63515.1"/>
    <property type="molecule type" value="Genomic_DNA"/>
</dbReference>
<protein>
    <submittedName>
        <fullName evidence="1">Uncharacterized protein</fullName>
    </submittedName>
</protein>
<dbReference type="AlphaFoldDB" id="A0A0F9G1U2"/>
<reference evidence="1" key="1">
    <citation type="journal article" date="2015" name="Nature">
        <title>Complex archaea that bridge the gap between prokaryotes and eukaryotes.</title>
        <authorList>
            <person name="Spang A."/>
            <person name="Saw J.H."/>
            <person name="Jorgensen S.L."/>
            <person name="Zaremba-Niedzwiedzka K."/>
            <person name="Martijn J."/>
            <person name="Lind A.E."/>
            <person name="van Eijk R."/>
            <person name="Schleper C."/>
            <person name="Guy L."/>
            <person name="Ettema T.J."/>
        </authorList>
    </citation>
    <scope>NUCLEOTIDE SEQUENCE</scope>
</reference>
<accession>A0A0F9G1U2</accession>
<evidence type="ECO:0000313" key="1">
    <source>
        <dbReference type="EMBL" id="KKL63515.1"/>
    </source>
</evidence>
<comment type="caution">
    <text evidence="1">The sequence shown here is derived from an EMBL/GenBank/DDBJ whole genome shotgun (WGS) entry which is preliminary data.</text>
</comment>
<proteinExistence type="predicted"/>
<sequence>MTTRDLEEALTIERAFYHMSDGGSNNILLDLTGEDGVVALLHAVTFIMPDIDIENETRSGMVLHTDRSGISNASLASMLSDLGGNNANSAGNRQKMKKNRVIAFIAARSVKDVGSAAGGAIGPSVIRFDLWNSRFPIARYAMLSSFMTTVSRVRGVLLEYKRIRVDNVKWTMIRGRFMTDGNAGDAAGTRKVDVPDVPG</sequence>
<name>A0A0F9G1U2_9ZZZZ</name>
<organism evidence="1">
    <name type="scientific">marine sediment metagenome</name>
    <dbReference type="NCBI Taxonomy" id="412755"/>
    <lineage>
        <taxon>unclassified sequences</taxon>
        <taxon>metagenomes</taxon>
        <taxon>ecological metagenomes</taxon>
    </lineage>
</organism>